<accession>A0A0F9W717</accession>
<evidence type="ECO:0000259" key="1">
    <source>
        <dbReference type="PROSITE" id="PS50095"/>
    </source>
</evidence>
<gene>
    <name evidence="2" type="ORF">LCGC14_0001580</name>
</gene>
<protein>
    <recommendedName>
        <fullName evidence="1">PLAT domain-containing protein</fullName>
    </recommendedName>
</protein>
<sequence>MPMINLVKRMNCLIPFSIALIHGPLAAQGTEGGLPTCDNPAILGTTHELVTAMVGDFPVDIGSFHFDQVKEVSMNGVIRRCEYPFRVFTGDLGKITYIIRASGNEQGYTVQLVNSDPQG</sequence>
<comment type="caution">
    <text evidence="2">The sequence shown here is derived from an EMBL/GenBank/DDBJ whole genome shotgun (WGS) entry which is preliminary data.</text>
</comment>
<evidence type="ECO:0000313" key="2">
    <source>
        <dbReference type="EMBL" id="KKO12150.1"/>
    </source>
</evidence>
<feature type="domain" description="PLAT" evidence="1">
    <location>
        <begin position="81"/>
        <end position="119"/>
    </location>
</feature>
<proteinExistence type="predicted"/>
<dbReference type="PROSITE" id="PS50095">
    <property type="entry name" value="PLAT"/>
    <property type="match status" value="1"/>
</dbReference>
<dbReference type="EMBL" id="LAZR01000001">
    <property type="protein sequence ID" value="KKO12150.1"/>
    <property type="molecule type" value="Genomic_DNA"/>
</dbReference>
<organism evidence="2">
    <name type="scientific">marine sediment metagenome</name>
    <dbReference type="NCBI Taxonomy" id="412755"/>
    <lineage>
        <taxon>unclassified sequences</taxon>
        <taxon>metagenomes</taxon>
        <taxon>ecological metagenomes</taxon>
    </lineage>
</organism>
<reference evidence="2" key="1">
    <citation type="journal article" date="2015" name="Nature">
        <title>Complex archaea that bridge the gap between prokaryotes and eukaryotes.</title>
        <authorList>
            <person name="Spang A."/>
            <person name="Saw J.H."/>
            <person name="Jorgensen S.L."/>
            <person name="Zaremba-Niedzwiedzka K."/>
            <person name="Martijn J."/>
            <person name="Lind A.E."/>
            <person name="van Eijk R."/>
            <person name="Schleper C."/>
            <person name="Guy L."/>
            <person name="Ettema T.J."/>
        </authorList>
    </citation>
    <scope>NUCLEOTIDE SEQUENCE</scope>
</reference>
<name>A0A0F9W717_9ZZZZ</name>
<dbReference type="AlphaFoldDB" id="A0A0F9W717"/>
<dbReference type="InterPro" id="IPR001024">
    <property type="entry name" value="PLAT/LH2_dom"/>
</dbReference>